<evidence type="ECO:0000313" key="1">
    <source>
        <dbReference type="EMBL" id="MTG90110.1"/>
    </source>
</evidence>
<accession>A0A6N7ZL92</accession>
<dbReference type="AlphaFoldDB" id="A0A6N7ZL92"/>
<gene>
    <name evidence="1" type="ORF">GJV82_14315</name>
</gene>
<evidence type="ECO:0000313" key="2">
    <source>
        <dbReference type="Proteomes" id="UP000440668"/>
    </source>
</evidence>
<name>A0A6N7ZL92_9MICO</name>
<reference evidence="1 2" key="1">
    <citation type="submission" date="2019-11" db="EMBL/GenBank/DDBJ databases">
        <title>Cellulosimicrobium composti sp. nov. isolated from a compost.</title>
        <authorList>
            <person name="Yang Y."/>
        </authorList>
    </citation>
    <scope>NUCLEOTIDE SEQUENCE [LARGE SCALE GENOMIC DNA]</scope>
    <source>
        <strain evidence="1 2">BIT-GX5</strain>
    </source>
</reference>
<dbReference type="RefSeq" id="WP_155099694.1">
    <property type="nucleotide sequence ID" value="NZ_WMKA01000038.1"/>
</dbReference>
<dbReference type="EMBL" id="WMKA01000038">
    <property type="protein sequence ID" value="MTG90110.1"/>
    <property type="molecule type" value="Genomic_DNA"/>
</dbReference>
<proteinExistence type="predicted"/>
<organism evidence="1 2">
    <name type="scientific">Cellulosimicrobium composti</name>
    <dbReference type="NCBI Taxonomy" id="2672572"/>
    <lineage>
        <taxon>Bacteria</taxon>
        <taxon>Bacillati</taxon>
        <taxon>Actinomycetota</taxon>
        <taxon>Actinomycetes</taxon>
        <taxon>Micrococcales</taxon>
        <taxon>Promicromonosporaceae</taxon>
        <taxon>Cellulosimicrobium</taxon>
    </lineage>
</organism>
<protein>
    <submittedName>
        <fullName evidence="1">Uncharacterized protein</fullName>
    </submittedName>
</protein>
<sequence length="107" mass="11701">MGLTEEHFTAYQDARSLIVELVRTAPPGRALLDYGRVRLALDDLHGGTGFPPAQPVTMTDRRALVDAAVQATRALATFDVDPLALELCVADLQEAWAQEREQLEGAR</sequence>
<dbReference type="Proteomes" id="UP000440668">
    <property type="component" value="Unassembled WGS sequence"/>
</dbReference>
<comment type="caution">
    <text evidence="1">The sequence shown here is derived from an EMBL/GenBank/DDBJ whole genome shotgun (WGS) entry which is preliminary data.</text>
</comment>